<proteinExistence type="predicted"/>
<reference evidence="2 3" key="1">
    <citation type="submission" date="2020-05" db="EMBL/GenBank/DDBJ databases">
        <title>Identification and distribution of gene clusters putatively required for synthesis of sphingolipid metabolism inhibitors in phylogenetically diverse species of the filamentous fungus Fusarium.</title>
        <authorList>
            <person name="Kim H.-S."/>
            <person name="Busman M."/>
            <person name="Brown D.W."/>
            <person name="Divon H."/>
            <person name="Uhlig S."/>
            <person name="Proctor R.H."/>
        </authorList>
    </citation>
    <scope>NUCLEOTIDE SEQUENCE [LARGE SCALE GENOMIC DNA]</scope>
    <source>
        <strain evidence="2 3">NRRL 20693</strain>
    </source>
</reference>
<accession>A0A8H5T7T7</accession>
<feature type="region of interest" description="Disordered" evidence="1">
    <location>
        <begin position="109"/>
        <end position="128"/>
    </location>
</feature>
<dbReference type="Proteomes" id="UP000567885">
    <property type="component" value="Unassembled WGS sequence"/>
</dbReference>
<evidence type="ECO:0000256" key="1">
    <source>
        <dbReference type="SAM" id="MobiDB-lite"/>
    </source>
</evidence>
<name>A0A8H5T7T7_FUSHE</name>
<protein>
    <submittedName>
        <fullName evidence="2">Uncharacterized protein</fullName>
    </submittedName>
</protein>
<comment type="caution">
    <text evidence="2">The sequence shown here is derived from an EMBL/GenBank/DDBJ whole genome shotgun (WGS) entry which is preliminary data.</text>
</comment>
<dbReference type="AlphaFoldDB" id="A0A8H5T7T7"/>
<gene>
    <name evidence="2" type="ORF">FHETE_5943</name>
</gene>
<evidence type="ECO:0000313" key="2">
    <source>
        <dbReference type="EMBL" id="KAF5667240.1"/>
    </source>
</evidence>
<dbReference type="EMBL" id="JAAGWQ010000103">
    <property type="protein sequence ID" value="KAF5667240.1"/>
    <property type="molecule type" value="Genomic_DNA"/>
</dbReference>
<organism evidence="2 3">
    <name type="scientific">Fusarium heterosporum</name>
    <dbReference type="NCBI Taxonomy" id="42747"/>
    <lineage>
        <taxon>Eukaryota</taxon>
        <taxon>Fungi</taxon>
        <taxon>Dikarya</taxon>
        <taxon>Ascomycota</taxon>
        <taxon>Pezizomycotina</taxon>
        <taxon>Sordariomycetes</taxon>
        <taxon>Hypocreomycetidae</taxon>
        <taxon>Hypocreales</taxon>
        <taxon>Nectriaceae</taxon>
        <taxon>Fusarium</taxon>
        <taxon>Fusarium heterosporum species complex</taxon>
    </lineage>
</organism>
<evidence type="ECO:0000313" key="3">
    <source>
        <dbReference type="Proteomes" id="UP000567885"/>
    </source>
</evidence>
<keyword evidence="3" id="KW-1185">Reference proteome</keyword>
<dbReference type="OrthoDB" id="5088027at2759"/>
<sequence>MEMEGTKEHMKSRMEELDAEMTNLRIQIWAFDVDPEPHIENAPESLSSWTPMDTPVSSRENSIVTLSNRNIAGDEHESISINNQDDMSTVAFGRTIHSEHFESARSMVSSLPNGNFSNDPTNPLPISDDNLQVAEVQDNAGVNNPESPYNTSNPHPTLSISIEFLHKAIIDSRKPGNRFERSLLYRERIDTPEFCNPDSVLNGVYTDWTWIPFLISGNAADLVPTNISEGDIELICIKNTTFVEMIENNETMFENPKILLEPSVLVDQLRPNFEVPEAYGLRVMAWRVHGSDESCYMDREGHPIPGPFGLLPQQMMQIKD</sequence>
<feature type="compositionally biased region" description="Polar residues" evidence="1">
    <location>
        <begin position="109"/>
        <end position="121"/>
    </location>
</feature>